<dbReference type="OrthoDB" id="2395518at2"/>
<evidence type="ECO:0000313" key="4">
    <source>
        <dbReference type="Proteomes" id="UP000199548"/>
    </source>
</evidence>
<dbReference type="STRING" id="420953.SAMN05192543_1011099"/>
<dbReference type="Proteomes" id="UP000199548">
    <property type="component" value="Unassembled WGS sequence"/>
</dbReference>
<dbReference type="Gene3D" id="3.40.50.1950">
    <property type="entry name" value="Flavin prenyltransferase-like"/>
    <property type="match status" value="1"/>
</dbReference>
<evidence type="ECO:0000256" key="1">
    <source>
        <dbReference type="SAM" id="Phobius"/>
    </source>
</evidence>
<sequence length="196" mass="21679">MTSTTTTETQKPRILIGVTGSVDAMLLPQYIRAIRAGLDCSMSVILTPDAADFVNADSIGLIVERVISGESPKDWPTDRPGRIAGDHDLMIVLPATANTLAAAASGTSQNRLTMLILVGVFPIMFFPVMGPTMWEKPVVRRNVARIREDGHEVIEPAWREQYEPHYRRMYGHYTLPDPDVVLAHIKRKLGITRSAS</sequence>
<dbReference type="PANTHER" id="PTHR14359:SF6">
    <property type="entry name" value="PHOSPHOPANTOTHENOYLCYSTEINE DECARBOXYLASE"/>
    <property type="match status" value="1"/>
</dbReference>
<dbReference type="GO" id="GO:0071513">
    <property type="term" value="C:phosphopantothenoylcysteine decarboxylase complex"/>
    <property type="evidence" value="ECO:0007669"/>
    <property type="project" value="TreeGrafter"/>
</dbReference>
<evidence type="ECO:0000313" key="3">
    <source>
        <dbReference type="EMBL" id="SFI02570.1"/>
    </source>
</evidence>
<dbReference type="GO" id="GO:0004633">
    <property type="term" value="F:phosphopantothenoylcysteine decarboxylase activity"/>
    <property type="evidence" value="ECO:0007669"/>
    <property type="project" value="TreeGrafter"/>
</dbReference>
<keyword evidence="1" id="KW-0472">Membrane</keyword>
<name>A0A1I3EUL4_9BURK</name>
<keyword evidence="3" id="KW-0436">Ligase</keyword>
<dbReference type="EMBL" id="FOQU01000001">
    <property type="protein sequence ID" value="SFI02570.1"/>
    <property type="molecule type" value="Genomic_DNA"/>
</dbReference>
<keyword evidence="4" id="KW-1185">Reference proteome</keyword>
<evidence type="ECO:0000259" key="2">
    <source>
        <dbReference type="Pfam" id="PF02441"/>
    </source>
</evidence>
<accession>A0A1I3EUL4</accession>
<dbReference type="InterPro" id="IPR003382">
    <property type="entry name" value="Flavoprotein"/>
</dbReference>
<protein>
    <submittedName>
        <fullName evidence="3">Phosphopantothenoylcysteine decarboxylase / phosphopantothenate--cysteine ligase</fullName>
    </submittedName>
</protein>
<gene>
    <name evidence="3" type="ORF">SAMN05192543_1011099</name>
</gene>
<feature type="domain" description="Flavoprotein" evidence="2">
    <location>
        <begin position="13"/>
        <end position="146"/>
    </location>
</feature>
<dbReference type="RefSeq" id="WP_091008469.1">
    <property type="nucleotide sequence ID" value="NZ_CP041743.1"/>
</dbReference>
<dbReference type="PANTHER" id="PTHR14359">
    <property type="entry name" value="HOMO-OLIGOMERIC FLAVIN CONTAINING CYS DECARBOXYLASE FAMILY"/>
    <property type="match status" value="1"/>
</dbReference>
<feature type="transmembrane region" description="Helical" evidence="1">
    <location>
        <begin position="112"/>
        <end position="134"/>
    </location>
</feature>
<dbReference type="SUPFAM" id="SSF52507">
    <property type="entry name" value="Homo-oligomeric flavin-containing Cys decarboxylases, HFCD"/>
    <property type="match status" value="1"/>
</dbReference>
<keyword evidence="1" id="KW-1133">Transmembrane helix</keyword>
<proteinExistence type="predicted"/>
<dbReference type="Pfam" id="PF02441">
    <property type="entry name" value="Flavoprotein"/>
    <property type="match status" value="1"/>
</dbReference>
<dbReference type="GO" id="GO:0016874">
    <property type="term" value="F:ligase activity"/>
    <property type="evidence" value="ECO:0007669"/>
    <property type="project" value="UniProtKB-KW"/>
</dbReference>
<reference evidence="3 4" key="1">
    <citation type="submission" date="2016-10" db="EMBL/GenBank/DDBJ databases">
        <authorList>
            <person name="de Groot N.N."/>
        </authorList>
    </citation>
    <scope>NUCLEOTIDE SEQUENCE [LARGE SCALE GENOMIC DNA]</scope>
    <source>
        <strain evidence="3 4">LMG 23650</strain>
    </source>
</reference>
<dbReference type="InterPro" id="IPR036551">
    <property type="entry name" value="Flavin_trans-like"/>
</dbReference>
<keyword evidence="1" id="KW-0812">Transmembrane</keyword>
<dbReference type="GO" id="GO:0015937">
    <property type="term" value="P:coenzyme A biosynthetic process"/>
    <property type="evidence" value="ECO:0007669"/>
    <property type="project" value="TreeGrafter"/>
</dbReference>
<organism evidence="3 4">
    <name type="scientific">Paraburkholderia megapolitana</name>
    <dbReference type="NCBI Taxonomy" id="420953"/>
    <lineage>
        <taxon>Bacteria</taxon>
        <taxon>Pseudomonadati</taxon>
        <taxon>Pseudomonadota</taxon>
        <taxon>Betaproteobacteria</taxon>
        <taxon>Burkholderiales</taxon>
        <taxon>Burkholderiaceae</taxon>
        <taxon>Paraburkholderia</taxon>
    </lineage>
</organism>
<dbReference type="GO" id="GO:0010181">
    <property type="term" value="F:FMN binding"/>
    <property type="evidence" value="ECO:0007669"/>
    <property type="project" value="TreeGrafter"/>
</dbReference>
<dbReference type="AlphaFoldDB" id="A0A1I3EUL4"/>